<proteinExistence type="predicted"/>
<dbReference type="InterPro" id="IPR007404">
    <property type="entry name" value="YdjM-like"/>
</dbReference>
<feature type="transmembrane region" description="Helical" evidence="1">
    <location>
        <begin position="66"/>
        <end position="85"/>
    </location>
</feature>
<feature type="transmembrane region" description="Helical" evidence="1">
    <location>
        <begin position="172"/>
        <end position="196"/>
    </location>
</feature>
<accession>A0A9Y1BP65</accession>
<evidence type="ECO:0000256" key="1">
    <source>
        <dbReference type="SAM" id="Phobius"/>
    </source>
</evidence>
<protein>
    <submittedName>
        <fullName evidence="2">Metal-dependent hydrolase</fullName>
    </submittedName>
</protein>
<feature type="transmembrane region" description="Helical" evidence="1">
    <location>
        <begin position="91"/>
        <end position="112"/>
    </location>
</feature>
<keyword evidence="1" id="KW-0812">Transmembrane</keyword>
<name>A0A9Y1BP65_9ARCH</name>
<feature type="transmembrane region" description="Helical" evidence="1">
    <location>
        <begin position="36"/>
        <end position="54"/>
    </location>
</feature>
<feature type="transmembrane region" description="Helical" evidence="1">
    <location>
        <begin position="7"/>
        <end position="24"/>
    </location>
</feature>
<reference evidence="2" key="1">
    <citation type="journal article" date="2022" name="Nat. Microbiol.">
        <title>Unique mobile elements and scalable gene flow at the prokaryote-eukaryote boundary revealed by circularized Asgard archaea genomes.</title>
        <authorList>
            <person name="Wu F."/>
            <person name="Speth D.R."/>
            <person name="Philosof A."/>
            <person name="Cremiere A."/>
            <person name="Narayanan A."/>
            <person name="Barco R.A."/>
            <person name="Connon S.A."/>
            <person name="Amend J.P."/>
            <person name="Antoshechkin I.A."/>
            <person name="Orphan V.J."/>
        </authorList>
    </citation>
    <scope>NUCLEOTIDE SEQUENCE</scope>
    <source>
        <strain evidence="2">PR6</strain>
    </source>
</reference>
<keyword evidence="1" id="KW-1133">Transmembrane helix</keyword>
<dbReference type="EMBL" id="CP084167">
    <property type="protein sequence ID" value="UJG42377.1"/>
    <property type="molecule type" value="Genomic_DNA"/>
</dbReference>
<sequence length="197" mass="22876">MNRKNHIIGGFFFWVVTIIILYFVEKDFFAGWDNSLWIVISALMCIIGAEFPDFDIIWKEVFHHRYFLTHSAIVPAILTLPVIAVSERTNFLLPVFGFFLIGNASHLLLDLFPSWKEDKNGKIKDDAHAMAWLTTGLSGRELYSKLQGTYLIHFYPFSIKGKNTLNKKATRTWFVVNALLMISWAIILLFFFGYWVL</sequence>
<dbReference type="GO" id="GO:0016787">
    <property type="term" value="F:hydrolase activity"/>
    <property type="evidence" value="ECO:0007669"/>
    <property type="project" value="UniProtKB-KW"/>
</dbReference>
<dbReference type="Pfam" id="PF04307">
    <property type="entry name" value="YdjM"/>
    <property type="match status" value="1"/>
</dbReference>
<organism evidence="2">
    <name type="scientific">Candidatus Heimdallarchaeum endolithica</name>
    <dbReference type="NCBI Taxonomy" id="2876572"/>
    <lineage>
        <taxon>Archaea</taxon>
        <taxon>Promethearchaeati</taxon>
        <taxon>Candidatus Heimdallarchaeota</taxon>
        <taxon>Candidatus Heimdallarchaeia (ex Rinke et al. 2021) (nom. nud.)</taxon>
        <taxon>Candidatus Heimdallarchaeales</taxon>
        <taxon>Candidatus Heimdallarchaeaceae</taxon>
        <taxon>Candidatus Heimdallarchaeum</taxon>
    </lineage>
</organism>
<dbReference type="Proteomes" id="UP001200513">
    <property type="component" value="Chromosome"/>
</dbReference>
<keyword evidence="2" id="KW-0378">Hydrolase</keyword>
<gene>
    <name evidence="2" type="ORF">K9W46_08165</name>
</gene>
<dbReference type="AlphaFoldDB" id="A0A9Y1BP65"/>
<keyword evidence="1" id="KW-0472">Membrane</keyword>
<evidence type="ECO:0000313" key="2">
    <source>
        <dbReference type="EMBL" id="UJG42377.1"/>
    </source>
</evidence>